<dbReference type="STRING" id="65489.A0A0D3HWU1"/>
<dbReference type="InterPro" id="IPR006527">
    <property type="entry name" value="F-box-assoc_dom_typ1"/>
</dbReference>
<evidence type="ECO:0000313" key="3">
    <source>
        <dbReference type="EnsemblPlants" id="OBART12G19020.1"/>
    </source>
</evidence>
<keyword evidence="4" id="KW-1185">Reference proteome</keyword>
<dbReference type="Proteomes" id="UP000026960">
    <property type="component" value="Chromosome 12"/>
</dbReference>
<dbReference type="EnsemblPlants" id="OBART12G19020.1">
    <property type="protein sequence ID" value="OBART12G19020.1"/>
    <property type="gene ID" value="OBART12G19020"/>
</dbReference>
<dbReference type="AlphaFoldDB" id="A0A0D3HWU1"/>
<accession>A0A0D3HWU1</accession>
<dbReference type="InterPro" id="IPR050796">
    <property type="entry name" value="SCF_F-box_component"/>
</dbReference>
<evidence type="ECO:0000259" key="1">
    <source>
        <dbReference type="Pfam" id="PF00646"/>
    </source>
</evidence>
<feature type="domain" description="F-box" evidence="1">
    <location>
        <begin position="395"/>
        <end position="423"/>
    </location>
</feature>
<reference evidence="3" key="1">
    <citation type="journal article" date="2009" name="Rice">
        <title>De Novo Next Generation Sequencing of Plant Genomes.</title>
        <authorList>
            <person name="Rounsley S."/>
            <person name="Marri P.R."/>
            <person name="Yu Y."/>
            <person name="He R."/>
            <person name="Sisneros N."/>
            <person name="Goicoechea J.L."/>
            <person name="Lee S.J."/>
            <person name="Angelova A."/>
            <person name="Kudrna D."/>
            <person name="Luo M."/>
            <person name="Affourtit J."/>
            <person name="Desany B."/>
            <person name="Knight J."/>
            <person name="Niazi F."/>
            <person name="Egholm M."/>
            <person name="Wing R.A."/>
        </authorList>
    </citation>
    <scope>NUCLEOTIDE SEQUENCE [LARGE SCALE GENOMIC DNA]</scope>
    <source>
        <strain evidence="3">cv. IRGC 105608</strain>
    </source>
</reference>
<dbReference type="InterPro" id="IPR036047">
    <property type="entry name" value="F-box-like_dom_sf"/>
</dbReference>
<organism evidence="3">
    <name type="scientific">Oryza barthii</name>
    <dbReference type="NCBI Taxonomy" id="65489"/>
    <lineage>
        <taxon>Eukaryota</taxon>
        <taxon>Viridiplantae</taxon>
        <taxon>Streptophyta</taxon>
        <taxon>Embryophyta</taxon>
        <taxon>Tracheophyta</taxon>
        <taxon>Spermatophyta</taxon>
        <taxon>Magnoliopsida</taxon>
        <taxon>Liliopsida</taxon>
        <taxon>Poales</taxon>
        <taxon>Poaceae</taxon>
        <taxon>BOP clade</taxon>
        <taxon>Oryzoideae</taxon>
        <taxon>Oryzeae</taxon>
        <taxon>Oryzinae</taxon>
        <taxon>Oryza</taxon>
    </lineage>
</organism>
<dbReference type="Gramene" id="OBART12G19020.1">
    <property type="protein sequence ID" value="OBART12G19020.1"/>
    <property type="gene ID" value="OBART12G19020"/>
</dbReference>
<dbReference type="Pfam" id="PF00646">
    <property type="entry name" value="F-box"/>
    <property type="match status" value="1"/>
</dbReference>
<dbReference type="NCBIfam" id="TIGR01640">
    <property type="entry name" value="F_box_assoc_1"/>
    <property type="match status" value="1"/>
</dbReference>
<dbReference type="PANTHER" id="PTHR31672:SF13">
    <property type="entry name" value="F-BOX PROTEIN CPR30-LIKE"/>
    <property type="match status" value="1"/>
</dbReference>
<sequence length="515" mass="56550">MASSPESSPAPARHIPDELVEDIFARIPLRSAAALSSDAFIDHYLRLANRRGGPKLCIPPRSASADTINAWSPEAEAETTTPLMAVPHGTRNGRIIPYGRPCRGLLLLRAIFARLYFVCNPSAGEVAALPDGRMAGDPRPGEDYASVGLGYDARTRTHKAVRLLYHYGHPAACDVYDIAAATSTGHWRPAATGAKPPDLVHMNKLAVYAQGHLHWITTKSVGDADAIMSFSMAAEVFGRVPPPPVTTTDMKGFMITELAGCLCVYPTYLSSERSLDIWLLTDYSTATWELRCRIDPTAATSPETNDFFLMNREVTPLVLTDDHRRVLLLSEEHEVAEYDAASGTLRRHVGPQELRRRHGDGTPQLVPYEESLVSAGRPYEDILFSSPAAWAVALALRRLPARELGRLKLVCRSWRTMIETDRFAAAGDGDEWETLHVIDLAWWPAFSPRAAELVVPMAVDGRDGRVLLDASKALGYYDARSTTLETVCSCSVDDDEFINAAVCEDSLVCPYDRGM</sequence>
<dbReference type="HOGENOM" id="CLU_529350_0_0_1"/>
<dbReference type="InterPro" id="IPR001810">
    <property type="entry name" value="F-box_dom"/>
</dbReference>
<feature type="domain" description="F-box associated beta-propeller type 1" evidence="2">
    <location>
        <begin position="102"/>
        <end position="325"/>
    </location>
</feature>
<dbReference type="PaxDb" id="65489-OBART12G19020.1"/>
<dbReference type="eggNOG" id="ENOG502S2YF">
    <property type="taxonomic scope" value="Eukaryota"/>
</dbReference>
<evidence type="ECO:0000313" key="4">
    <source>
        <dbReference type="Proteomes" id="UP000026960"/>
    </source>
</evidence>
<proteinExistence type="predicted"/>
<evidence type="ECO:0000259" key="2">
    <source>
        <dbReference type="Pfam" id="PF07734"/>
    </source>
</evidence>
<dbReference type="Pfam" id="PF07734">
    <property type="entry name" value="FBA_1"/>
    <property type="match status" value="1"/>
</dbReference>
<dbReference type="InterPro" id="IPR017451">
    <property type="entry name" value="F-box-assoc_interact_dom"/>
</dbReference>
<dbReference type="SUPFAM" id="SSF81383">
    <property type="entry name" value="F-box domain"/>
    <property type="match status" value="1"/>
</dbReference>
<name>A0A0D3HWU1_9ORYZ</name>
<protein>
    <submittedName>
        <fullName evidence="3">Uncharacterized protein</fullName>
    </submittedName>
</protein>
<dbReference type="PANTHER" id="PTHR31672">
    <property type="entry name" value="BNACNNG10540D PROTEIN"/>
    <property type="match status" value="1"/>
</dbReference>
<reference evidence="3" key="2">
    <citation type="submission" date="2015-03" db="UniProtKB">
        <authorList>
            <consortium name="EnsemblPlants"/>
        </authorList>
    </citation>
    <scope>IDENTIFICATION</scope>
</reference>